<dbReference type="OrthoDB" id="4080114at2"/>
<feature type="short sequence motif" description="GXGXXG" evidence="4">
    <location>
        <begin position="16"/>
        <end position="21"/>
    </location>
</feature>
<dbReference type="CDD" id="cd07209">
    <property type="entry name" value="Pat_hypo_Ecoli_Z1214_like"/>
    <property type="match status" value="1"/>
</dbReference>
<dbReference type="RefSeq" id="WP_097206647.1">
    <property type="nucleotide sequence ID" value="NZ_JACHXB010000002.1"/>
</dbReference>
<proteinExistence type="predicted"/>
<keyword evidence="1 4" id="KW-0378">Hydrolase</keyword>
<evidence type="ECO:0000256" key="1">
    <source>
        <dbReference type="ARBA" id="ARBA00022801"/>
    </source>
</evidence>
<dbReference type="SUPFAM" id="SSF52151">
    <property type="entry name" value="FabD/lysophospholipase-like"/>
    <property type="match status" value="1"/>
</dbReference>
<feature type="active site" description="Nucleophile" evidence="4">
    <location>
        <position position="47"/>
    </location>
</feature>
<evidence type="ECO:0000256" key="2">
    <source>
        <dbReference type="ARBA" id="ARBA00022963"/>
    </source>
</evidence>
<reference evidence="7 8" key="1">
    <citation type="submission" date="2017-09" db="EMBL/GenBank/DDBJ databases">
        <authorList>
            <person name="Ehlers B."/>
            <person name="Leendertz F.H."/>
        </authorList>
    </citation>
    <scope>NUCLEOTIDE SEQUENCE [LARGE SCALE GENOMIC DNA]</scope>
    <source>
        <strain evidence="7 8">DSM 46844</strain>
    </source>
</reference>
<dbReference type="InterPro" id="IPR050301">
    <property type="entry name" value="NTE"/>
</dbReference>
<dbReference type="InterPro" id="IPR016035">
    <property type="entry name" value="Acyl_Trfase/lysoPLipase"/>
</dbReference>
<dbReference type="AlphaFoldDB" id="A0A285ECD9"/>
<feature type="short sequence motif" description="GXSXG" evidence="4">
    <location>
        <begin position="45"/>
        <end position="49"/>
    </location>
</feature>
<evidence type="ECO:0000256" key="5">
    <source>
        <dbReference type="SAM" id="MobiDB-lite"/>
    </source>
</evidence>
<evidence type="ECO:0000313" key="8">
    <source>
        <dbReference type="Proteomes" id="UP000219514"/>
    </source>
</evidence>
<keyword evidence="3 4" id="KW-0443">Lipid metabolism</keyword>
<feature type="short sequence motif" description="DGA/G" evidence="4">
    <location>
        <begin position="195"/>
        <end position="197"/>
    </location>
</feature>
<evidence type="ECO:0000313" key="7">
    <source>
        <dbReference type="EMBL" id="SNX96657.1"/>
    </source>
</evidence>
<dbReference type="GO" id="GO:0016042">
    <property type="term" value="P:lipid catabolic process"/>
    <property type="evidence" value="ECO:0007669"/>
    <property type="project" value="UniProtKB-UniRule"/>
</dbReference>
<evidence type="ECO:0000256" key="4">
    <source>
        <dbReference type="PROSITE-ProRule" id="PRU01161"/>
    </source>
</evidence>
<sequence>MALSDGRIHTAVVLQGGGALGAYECGVLTALYEQRHGFEPLAVSGISIGAVTAAVLGGTDGDPIAALEGLWCEEFTVSAPWPLGRLLPAVERSLAAVANPGIYRPNPALFTTPWKATSICDTTPLRRTLAEILDLQRLNRETPQVILGALDVGSGEMEYFDRHRPGGLTVDHVVASGSLPPGFPMTEIDGASYWDGGLFANLPLQPAIVALEGAAAGDPSAVRELIVVELFPMRAPIPRTLPDVLERMPQLQFSSRLTLDEAFFQRIDRLADLVEEVDRQLPDDSDLRNDPTYRELLARRKIDHVSVVTADLPRSCPTRRISPGPPSGPASRPVTRTPSGRGSVTLVHRGLRPGTTGRDQARTGG</sequence>
<dbReference type="Pfam" id="PF01734">
    <property type="entry name" value="Patatin"/>
    <property type="match status" value="1"/>
</dbReference>
<dbReference type="PANTHER" id="PTHR14226:SF57">
    <property type="entry name" value="BLR7027 PROTEIN"/>
    <property type="match status" value="1"/>
</dbReference>
<dbReference type="PANTHER" id="PTHR14226">
    <property type="entry name" value="NEUROPATHY TARGET ESTERASE/SWISS CHEESE D.MELANOGASTER"/>
    <property type="match status" value="1"/>
</dbReference>
<organism evidence="7 8">
    <name type="scientific">Geodermatophilus sabuli</name>
    <dbReference type="NCBI Taxonomy" id="1564158"/>
    <lineage>
        <taxon>Bacteria</taxon>
        <taxon>Bacillati</taxon>
        <taxon>Actinomycetota</taxon>
        <taxon>Actinomycetes</taxon>
        <taxon>Geodermatophilales</taxon>
        <taxon>Geodermatophilaceae</taxon>
        <taxon>Geodermatophilus</taxon>
    </lineage>
</organism>
<protein>
    <submittedName>
        <fullName evidence="7">Predicted acylesterase/phospholipase RssA, contains patatin domain</fullName>
    </submittedName>
</protein>
<dbReference type="Gene3D" id="3.40.1090.10">
    <property type="entry name" value="Cytosolic phospholipase A2 catalytic domain"/>
    <property type="match status" value="2"/>
</dbReference>
<dbReference type="InterPro" id="IPR002641">
    <property type="entry name" value="PNPLA_dom"/>
</dbReference>
<keyword evidence="8" id="KW-1185">Reference proteome</keyword>
<dbReference type="Proteomes" id="UP000219514">
    <property type="component" value="Unassembled WGS sequence"/>
</dbReference>
<accession>A0A285ECD9</accession>
<feature type="region of interest" description="Disordered" evidence="5">
    <location>
        <begin position="313"/>
        <end position="365"/>
    </location>
</feature>
<dbReference type="GO" id="GO:0016787">
    <property type="term" value="F:hydrolase activity"/>
    <property type="evidence" value="ECO:0007669"/>
    <property type="project" value="UniProtKB-UniRule"/>
</dbReference>
<evidence type="ECO:0000256" key="3">
    <source>
        <dbReference type="ARBA" id="ARBA00023098"/>
    </source>
</evidence>
<feature type="active site" description="Proton acceptor" evidence="4">
    <location>
        <position position="195"/>
    </location>
</feature>
<dbReference type="PROSITE" id="PS51635">
    <property type="entry name" value="PNPLA"/>
    <property type="match status" value="1"/>
</dbReference>
<feature type="domain" description="PNPLA" evidence="6">
    <location>
        <begin position="12"/>
        <end position="208"/>
    </location>
</feature>
<evidence type="ECO:0000259" key="6">
    <source>
        <dbReference type="PROSITE" id="PS51635"/>
    </source>
</evidence>
<keyword evidence="2 4" id="KW-0442">Lipid degradation</keyword>
<name>A0A285ECD9_9ACTN</name>
<gene>
    <name evidence="7" type="ORF">SAMN06893097_104372</name>
</gene>
<dbReference type="EMBL" id="OBDO01000004">
    <property type="protein sequence ID" value="SNX96657.1"/>
    <property type="molecule type" value="Genomic_DNA"/>
</dbReference>